<evidence type="ECO:0000313" key="3">
    <source>
        <dbReference type="Proteomes" id="UP001472677"/>
    </source>
</evidence>
<dbReference type="EMBL" id="JBBPBM010000040">
    <property type="protein sequence ID" value="KAK8525379.1"/>
    <property type="molecule type" value="Genomic_DNA"/>
</dbReference>
<keyword evidence="1" id="KW-0812">Transmembrane</keyword>
<accession>A0ABR2CXU2</accession>
<dbReference type="Gene3D" id="3.40.350.10">
    <property type="entry name" value="Creatinase/prolidase N-terminal domain"/>
    <property type="match status" value="1"/>
</dbReference>
<gene>
    <name evidence="2" type="ORF">V6N12_014073</name>
</gene>
<dbReference type="InterPro" id="IPR029149">
    <property type="entry name" value="Creatin/AminoP/Spt16_N"/>
</dbReference>
<dbReference type="Proteomes" id="UP001472677">
    <property type="component" value="Unassembled WGS sequence"/>
</dbReference>
<comment type="caution">
    <text evidence="2">The sequence shown here is derived from an EMBL/GenBank/DDBJ whole genome shotgun (WGS) entry which is preliminary data.</text>
</comment>
<evidence type="ECO:0000256" key="1">
    <source>
        <dbReference type="SAM" id="Phobius"/>
    </source>
</evidence>
<protein>
    <submittedName>
        <fullName evidence="2">Uncharacterized protein</fullName>
    </submittedName>
</protein>
<keyword evidence="3" id="KW-1185">Reference proteome</keyword>
<proteinExistence type="predicted"/>
<feature type="transmembrane region" description="Helical" evidence="1">
    <location>
        <begin position="86"/>
        <end position="106"/>
    </location>
</feature>
<sequence>MLPMDGVTLEPSEWVEGDSSATTLTEATAPKLDLKMKDMCAARMFDEMPMITNKKVTSQRTLFLEEVDVSLDEGDWSHNIHRNTVFYDPIVYALAIVTSNSILFYVNQRKIDSKVSSSMKENKIEVQGIWLDALMAIRELDHGMRGCYKSLVHY</sequence>
<evidence type="ECO:0000313" key="2">
    <source>
        <dbReference type="EMBL" id="KAK8525379.1"/>
    </source>
</evidence>
<organism evidence="2 3">
    <name type="scientific">Hibiscus sabdariffa</name>
    <name type="common">roselle</name>
    <dbReference type="NCBI Taxonomy" id="183260"/>
    <lineage>
        <taxon>Eukaryota</taxon>
        <taxon>Viridiplantae</taxon>
        <taxon>Streptophyta</taxon>
        <taxon>Embryophyta</taxon>
        <taxon>Tracheophyta</taxon>
        <taxon>Spermatophyta</taxon>
        <taxon>Magnoliopsida</taxon>
        <taxon>eudicotyledons</taxon>
        <taxon>Gunneridae</taxon>
        <taxon>Pentapetalae</taxon>
        <taxon>rosids</taxon>
        <taxon>malvids</taxon>
        <taxon>Malvales</taxon>
        <taxon>Malvaceae</taxon>
        <taxon>Malvoideae</taxon>
        <taxon>Hibiscus</taxon>
    </lineage>
</organism>
<keyword evidence="1" id="KW-0472">Membrane</keyword>
<reference evidence="2 3" key="1">
    <citation type="journal article" date="2024" name="G3 (Bethesda)">
        <title>Genome assembly of Hibiscus sabdariffa L. provides insights into metabolisms of medicinal natural products.</title>
        <authorList>
            <person name="Kim T."/>
        </authorList>
    </citation>
    <scope>NUCLEOTIDE SEQUENCE [LARGE SCALE GENOMIC DNA]</scope>
    <source>
        <strain evidence="2">TK-2024</strain>
        <tissue evidence="2">Old leaves</tissue>
    </source>
</reference>
<keyword evidence="1" id="KW-1133">Transmembrane helix</keyword>
<name>A0ABR2CXU2_9ROSI</name>